<keyword evidence="6" id="KW-1185">Reference proteome</keyword>
<dbReference type="Pfam" id="PF12840">
    <property type="entry name" value="HTH_20"/>
    <property type="match status" value="1"/>
</dbReference>
<proteinExistence type="predicted"/>
<keyword evidence="2" id="KW-0238">DNA-binding</keyword>
<dbReference type="PANTHER" id="PTHR43132">
    <property type="entry name" value="ARSENICAL RESISTANCE OPERON REPRESSOR ARSR-RELATED"/>
    <property type="match status" value="1"/>
</dbReference>
<dbReference type="SMART" id="SM00418">
    <property type="entry name" value="HTH_ARSR"/>
    <property type="match status" value="1"/>
</dbReference>
<dbReference type="GO" id="GO:0003700">
    <property type="term" value="F:DNA-binding transcription factor activity"/>
    <property type="evidence" value="ECO:0007669"/>
    <property type="project" value="InterPro"/>
</dbReference>
<evidence type="ECO:0000256" key="1">
    <source>
        <dbReference type="ARBA" id="ARBA00023015"/>
    </source>
</evidence>
<evidence type="ECO:0000313" key="6">
    <source>
        <dbReference type="Proteomes" id="UP000199202"/>
    </source>
</evidence>
<dbReference type="RefSeq" id="WP_090931059.1">
    <property type="nucleotide sequence ID" value="NZ_FNDJ01000005.1"/>
</dbReference>
<evidence type="ECO:0000256" key="3">
    <source>
        <dbReference type="ARBA" id="ARBA00023163"/>
    </source>
</evidence>
<evidence type="ECO:0000313" key="5">
    <source>
        <dbReference type="EMBL" id="SDI27265.1"/>
    </source>
</evidence>
<dbReference type="Proteomes" id="UP000199202">
    <property type="component" value="Unassembled WGS sequence"/>
</dbReference>
<evidence type="ECO:0000259" key="4">
    <source>
        <dbReference type="SMART" id="SM00418"/>
    </source>
</evidence>
<feature type="domain" description="HTH arsR-type" evidence="4">
    <location>
        <begin position="254"/>
        <end position="331"/>
    </location>
</feature>
<dbReference type="EMBL" id="FNDJ01000005">
    <property type="protein sequence ID" value="SDI27265.1"/>
    <property type="molecule type" value="Genomic_DNA"/>
</dbReference>
<dbReference type="PANTHER" id="PTHR43132:SF8">
    <property type="entry name" value="HTH-TYPE TRANSCRIPTIONAL REGULATOR KMTR"/>
    <property type="match status" value="1"/>
</dbReference>
<keyword evidence="1" id="KW-0805">Transcription regulation</keyword>
<dbReference type="InterPro" id="IPR001845">
    <property type="entry name" value="HTH_ArsR_DNA-bd_dom"/>
</dbReference>
<name>A0A1G8J7P8_9ACTN</name>
<dbReference type="InterPro" id="IPR051011">
    <property type="entry name" value="Metal_resp_trans_reg"/>
</dbReference>
<dbReference type="InterPro" id="IPR036390">
    <property type="entry name" value="WH_DNA-bd_sf"/>
</dbReference>
<keyword evidence="3" id="KW-0804">Transcription</keyword>
<organism evidence="5 6">
    <name type="scientific">Nonomuraea jiangxiensis</name>
    <dbReference type="NCBI Taxonomy" id="633440"/>
    <lineage>
        <taxon>Bacteria</taxon>
        <taxon>Bacillati</taxon>
        <taxon>Actinomycetota</taxon>
        <taxon>Actinomycetes</taxon>
        <taxon>Streptosporangiales</taxon>
        <taxon>Streptosporangiaceae</taxon>
        <taxon>Nonomuraea</taxon>
    </lineage>
</organism>
<dbReference type="Gene3D" id="1.10.10.10">
    <property type="entry name" value="Winged helix-like DNA-binding domain superfamily/Winged helix DNA-binding domain"/>
    <property type="match status" value="1"/>
</dbReference>
<dbReference type="GO" id="GO:0003677">
    <property type="term" value="F:DNA binding"/>
    <property type="evidence" value="ECO:0007669"/>
    <property type="project" value="UniProtKB-KW"/>
</dbReference>
<gene>
    <name evidence="5" type="ORF">SAMN05421869_1054</name>
</gene>
<protein>
    <submittedName>
        <fullName evidence="5">Helix-turn-helix domain-containing protein</fullName>
    </submittedName>
</protein>
<dbReference type="InterPro" id="IPR011991">
    <property type="entry name" value="ArsR-like_HTH"/>
</dbReference>
<dbReference type="InterPro" id="IPR036388">
    <property type="entry name" value="WH-like_DNA-bd_sf"/>
</dbReference>
<dbReference type="STRING" id="633440.SAMN05421869_1054"/>
<dbReference type="AlphaFoldDB" id="A0A1G8J7P8"/>
<evidence type="ECO:0000256" key="2">
    <source>
        <dbReference type="ARBA" id="ARBA00023125"/>
    </source>
</evidence>
<dbReference type="SUPFAM" id="SSF46785">
    <property type="entry name" value="Winged helix' DNA-binding domain"/>
    <property type="match status" value="1"/>
</dbReference>
<sequence length="342" mass="37507">MARGILKIVFTAEDLARVRIAPRADLTWEMVGSLHRLQAHDGGPIITEWRHQARRQLIDAGLLTQVRTTLIPLAPRARYFPDFLTPIEAQGGPDQAIQALAHTPRARVRDELELLRTHVHLPATLDDLARGNPEAIRRLSRAASDYCRAVLTPHWVFVERALARERAVVLRGLTDGGVEQVLSTLSPHMRWRFPVLEVDYPAGSREIQLGGRGLTLIPSYFCRGTPISLADPALSPVLVYPAPHRSGLAVTSTDALAALLGRTRADVLRCVAMTPGCSTTELAGRAGVPLATASEHARVLRQANLIDSVRQANLVLHYPTELGQDILSDRRSVGPDATLERV</sequence>
<reference evidence="5 6" key="1">
    <citation type="submission" date="2016-10" db="EMBL/GenBank/DDBJ databases">
        <authorList>
            <person name="de Groot N.N."/>
        </authorList>
    </citation>
    <scope>NUCLEOTIDE SEQUENCE [LARGE SCALE GENOMIC DNA]</scope>
    <source>
        <strain evidence="5 6">CGMCC 4.6533</strain>
    </source>
</reference>
<accession>A0A1G8J7P8</accession>
<dbReference type="CDD" id="cd00090">
    <property type="entry name" value="HTH_ARSR"/>
    <property type="match status" value="1"/>
</dbReference>
<dbReference type="OrthoDB" id="3808065at2"/>